<dbReference type="EMBL" id="CM051394">
    <property type="protein sequence ID" value="KAJ4728701.1"/>
    <property type="molecule type" value="Genomic_DNA"/>
</dbReference>
<name>A0ACC1YYZ6_MELAZ</name>
<sequence>MCMMIMKRAIPEAFIGTISEKITTAKDFLADIEKRFVKNEKAEMCILLTNLLSMRYKGKGNIREYILEMSHLASRLKVLKLDISDDLLVCLVLISLPSQFSQFKVSYNCQKETWSLNELISHCVQEEERLKQEKTESAHLTSHPKDKGKRKKKDKDDADTAPQKKQQKKSNDSEGNDCFFCGAEGHKKKQCTNYLAWRAKKGMLLNLVCSEVNLSLVPGHTWWIDSGATTHISYDNLYSLDIIASFNESLDLSSRGTKRKLTNENSAVLWHKRLGHISRQRIKRLVSDEILDPLDFTDFDICVNCIKGKQTNKGRFEANRTLDVLELIYTDICKPFPTVAWNGQQYFITFIDDFSRYGYIYLLHKKSHALDVFKNYKAKVENQLSKRIKTVKSDRGGEYYGRYDGSGEQHPGPFAKFLKECGIVPQYTMPESLWGKALKTAAYILNKVPTKATAKTPYELWTGKKSSLKHLHVWGCPAEARPYRPNEKKLDLRMVSCYFIGYSERSRGYKFYDPRTKSIFESGNAQFFEDVELAKRDNVRDFVFEEEYIDIPTGVIGIDQDLILDLVQDTNQDNVGEPLIQEIVPEEQAQDPYAIKEIH</sequence>
<proteinExistence type="predicted"/>
<evidence type="ECO:0000313" key="2">
    <source>
        <dbReference type="Proteomes" id="UP001164539"/>
    </source>
</evidence>
<evidence type="ECO:0000313" key="1">
    <source>
        <dbReference type="EMBL" id="KAJ4728701.1"/>
    </source>
</evidence>
<dbReference type="Proteomes" id="UP001164539">
    <property type="component" value="Chromosome 1"/>
</dbReference>
<comment type="caution">
    <text evidence="1">The sequence shown here is derived from an EMBL/GenBank/DDBJ whole genome shotgun (WGS) entry which is preliminary data.</text>
</comment>
<accession>A0ACC1YYZ6</accession>
<protein>
    <submittedName>
        <fullName evidence="1">Retrovirus-related Pol polyprotein from transposon TNT 1-94</fullName>
    </submittedName>
</protein>
<keyword evidence="2" id="KW-1185">Reference proteome</keyword>
<gene>
    <name evidence="1" type="ORF">OWV82_001591</name>
</gene>
<organism evidence="1 2">
    <name type="scientific">Melia azedarach</name>
    <name type="common">Chinaberry tree</name>
    <dbReference type="NCBI Taxonomy" id="155640"/>
    <lineage>
        <taxon>Eukaryota</taxon>
        <taxon>Viridiplantae</taxon>
        <taxon>Streptophyta</taxon>
        <taxon>Embryophyta</taxon>
        <taxon>Tracheophyta</taxon>
        <taxon>Spermatophyta</taxon>
        <taxon>Magnoliopsida</taxon>
        <taxon>eudicotyledons</taxon>
        <taxon>Gunneridae</taxon>
        <taxon>Pentapetalae</taxon>
        <taxon>rosids</taxon>
        <taxon>malvids</taxon>
        <taxon>Sapindales</taxon>
        <taxon>Meliaceae</taxon>
        <taxon>Melia</taxon>
    </lineage>
</organism>
<reference evidence="1 2" key="1">
    <citation type="journal article" date="2023" name="Science">
        <title>Complex scaffold remodeling in plant triterpene biosynthesis.</title>
        <authorList>
            <person name="De La Pena R."/>
            <person name="Hodgson H."/>
            <person name="Liu J.C."/>
            <person name="Stephenson M.J."/>
            <person name="Martin A.C."/>
            <person name="Owen C."/>
            <person name="Harkess A."/>
            <person name="Leebens-Mack J."/>
            <person name="Jimenez L.E."/>
            <person name="Osbourn A."/>
            <person name="Sattely E.S."/>
        </authorList>
    </citation>
    <scope>NUCLEOTIDE SEQUENCE [LARGE SCALE GENOMIC DNA]</scope>
    <source>
        <strain evidence="2">cv. JPN11</strain>
        <tissue evidence="1">Leaf</tissue>
    </source>
</reference>